<comment type="subunit">
    <text evidence="4">Homodimer.</text>
</comment>
<dbReference type="SUPFAM" id="SSF55120">
    <property type="entry name" value="Pseudouridine synthase"/>
    <property type="match status" value="1"/>
</dbReference>
<evidence type="ECO:0000313" key="8">
    <source>
        <dbReference type="Proteomes" id="UP001206788"/>
    </source>
</evidence>
<dbReference type="InterPro" id="IPR020095">
    <property type="entry name" value="PsdUridine_synth_TruA_C"/>
</dbReference>
<evidence type="ECO:0000313" key="7">
    <source>
        <dbReference type="EMBL" id="MCS5491604.1"/>
    </source>
</evidence>
<evidence type="ECO:0000259" key="6">
    <source>
        <dbReference type="Pfam" id="PF01416"/>
    </source>
</evidence>
<keyword evidence="2 4" id="KW-0819">tRNA processing</keyword>
<feature type="active site" description="Nucleophile" evidence="4">
    <location>
        <position position="57"/>
    </location>
</feature>
<evidence type="ECO:0000256" key="1">
    <source>
        <dbReference type="ARBA" id="ARBA00009375"/>
    </source>
</evidence>
<dbReference type="EC" id="5.4.99.12" evidence="4"/>
<protein>
    <recommendedName>
        <fullName evidence="4">tRNA pseudouridine synthase A</fullName>
        <ecNumber evidence="4">5.4.99.12</ecNumber>
    </recommendedName>
    <alternativeName>
        <fullName evidence="4">tRNA pseudouridine(38-40) synthase</fullName>
    </alternativeName>
    <alternativeName>
        <fullName evidence="4">tRNA pseudouridylate synthase I</fullName>
    </alternativeName>
    <alternativeName>
        <fullName evidence="4">tRNA-uridine isomerase I</fullName>
    </alternativeName>
</protein>
<accession>A0ABT2G8L7</accession>
<dbReference type="InterPro" id="IPR020097">
    <property type="entry name" value="PsdUridine_synth_TruA_a/b_dom"/>
</dbReference>
<dbReference type="EMBL" id="JANWGH010000003">
    <property type="protein sequence ID" value="MCS5491604.1"/>
    <property type="molecule type" value="Genomic_DNA"/>
</dbReference>
<comment type="catalytic activity">
    <reaction evidence="4 5">
        <text>uridine(38/39/40) in tRNA = pseudouridine(38/39/40) in tRNA</text>
        <dbReference type="Rhea" id="RHEA:22376"/>
        <dbReference type="Rhea" id="RHEA-COMP:10085"/>
        <dbReference type="Rhea" id="RHEA-COMP:10087"/>
        <dbReference type="ChEBI" id="CHEBI:65314"/>
        <dbReference type="ChEBI" id="CHEBI:65315"/>
        <dbReference type="EC" id="5.4.99.12"/>
    </reaction>
</comment>
<comment type="function">
    <text evidence="4">Formation of pseudouridine at positions 38, 39 and 40 in the anticodon stem and loop of transfer RNAs.</text>
</comment>
<dbReference type="PIRSF" id="PIRSF001430">
    <property type="entry name" value="tRNA_psdUrid_synth"/>
    <property type="match status" value="1"/>
</dbReference>
<dbReference type="Gene3D" id="3.30.70.660">
    <property type="entry name" value="Pseudouridine synthase I, catalytic domain, C-terminal subdomain"/>
    <property type="match status" value="1"/>
</dbReference>
<name>A0ABT2G8L7_9BACT</name>
<dbReference type="Pfam" id="PF01416">
    <property type="entry name" value="PseudoU_synth_1"/>
    <property type="match status" value="1"/>
</dbReference>
<feature type="binding site" evidence="4">
    <location>
        <position position="115"/>
    </location>
    <ligand>
        <name>substrate</name>
    </ligand>
</feature>
<feature type="domain" description="Pseudouridine synthase I TruA alpha/beta" evidence="6">
    <location>
        <begin position="148"/>
        <end position="257"/>
    </location>
</feature>
<dbReference type="Proteomes" id="UP001206788">
    <property type="component" value="Unassembled WGS sequence"/>
</dbReference>
<comment type="caution">
    <text evidence="4">Lacks conserved residue(s) required for the propagation of feature annotation.</text>
</comment>
<reference evidence="7 8" key="1">
    <citation type="submission" date="2022-08" db="EMBL/GenBank/DDBJ databases">
        <title>Algoriphagus sp. CAU 1643 isolated from mud.</title>
        <authorList>
            <person name="Kim W."/>
        </authorList>
    </citation>
    <scope>NUCLEOTIDE SEQUENCE [LARGE SCALE GENOMIC DNA]</scope>
    <source>
        <strain evidence="7 8">CAU 1643</strain>
    </source>
</reference>
<comment type="caution">
    <text evidence="7">The sequence shown here is derived from an EMBL/GenBank/DDBJ whole genome shotgun (WGS) entry which is preliminary data.</text>
</comment>
<proteinExistence type="inferred from homology"/>
<evidence type="ECO:0000256" key="5">
    <source>
        <dbReference type="RuleBase" id="RU003792"/>
    </source>
</evidence>
<dbReference type="InterPro" id="IPR020094">
    <property type="entry name" value="TruA/RsuA/RluB/E/F_N"/>
</dbReference>
<dbReference type="PANTHER" id="PTHR11142">
    <property type="entry name" value="PSEUDOURIDYLATE SYNTHASE"/>
    <property type="match status" value="1"/>
</dbReference>
<comment type="similarity">
    <text evidence="1 4 5">Belongs to the tRNA pseudouridine synthase TruA family.</text>
</comment>
<sequence length="268" mass="31285">MQTNSFIYLFSISYYGARYKGWAIQKGQPTIQGKLERVFRYVLGHEDFKLLGASRTDSGVSCRKAYFQLFLKEPSDLKGKVPLINSYLGGEIQIAFKGLCSPEFNLIQASRMKTYRYFFTDDTNPHPFSSSFLVSLFSEIDIEKMRLAAKSFMGTHDFYAFCTPSDTKSDYSRTILQCDIQPAKDTPWVDLGQRVYMMEVIGTGFLYHQVRKMMQSIWKIGMGEWELDELKKRLENPRYSWEKIPTAPPFGLFLWDTELQEDWRLEKD</sequence>
<evidence type="ECO:0000256" key="3">
    <source>
        <dbReference type="ARBA" id="ARBA00023235"/>
    </source>
</evidence>
<dbReference type="HAMAP" id="MF_00171">
    <property type="entry name" value="TruA"/>
    <property type="match status" value="1"/>
</dbReference>
<keyword evidence="8" id="KW-1185">Reference proteome</keyword>
<dbReference type="Gene3D" id="3.30.70.580">
    <property type="entry name" value="Pseudouridine synthase I, catalytic domain, N-terminal subdomain"/>
    <property type="match status" value="1"/>
</dbReference>
<dbReference type="RefSeq" id="WP_259415229.1">
    <property type="nucleotide sequence ID" value="NZ_JANWGH010000003.1"/>
</dbReference>
<dbReference type="InterPro" id="IPR020103">
    <property type="entry name" value="PsdUridine_synth_cat_dom_sf"/>
</dbReference>
<gene>
    <name evidence="4" type="primary">truA</name>
    <name evidence="7" type="ORF">NY014_14270</name>
</gene>
<evidence type="ECO:0000256" key="4">
    <source>
        <dbReference type="HAMAP-Rule" id="MF_00171"/>
    </source>
</evidence>
<dbReference type="PANTHER" id="PTHR11142:SF0">
    <property type="entry name" value="TRNA PSEUDOURIDINE SYNTHASE-LIKE 1"/>
    <property type="match status" value="1"/>
</dbReference>
<evidence type="ECO:0000256" key="2">
    <source>
        <dbReference type="ARBA" id="ARBA00022694"/>
    </source>
</evidence>
<keyword evidence="3 4" id="KW-0413">Isomerase</keyword>
<dbReference type="InterPro" id="IPR001406">
    <property type="entry name" value="PsdUridine_synth_TruA"/>
</dbReference>
<organism evidence="7 8">
    <name type="scientific">Algoriphagus limi</name>
    <dbReference type="NCBI Taxonomy" id="2975273"/>
    <lineage>
        <taxon>Bacteria</taxon>
        <taxon>Pseudomonadati</taxon>
        <taxon>Bacteroidota</taxon>
        <taxon>Cytophagia</taxon>
        <taxon>Cytophagales</taxon>
        <taxon>Cyclobacteriaceae</taxon>
        <taxon>Algoriphagus</taxon>
    </lineage>
</organism>